<gene>
    <name evidence="1" type="ORF">FHS90_001452</name>
</gene>
<evidence type="ECO:0008006" key="3">
    <source>
        <dbReference type="Google" id="ProtNLM"/>
    </source>
</evidence>
<dbReference type="RefSeq" id="WP_182512489.1">
    <property type="nucleotide sequence ID" value="NZ_JACJIQ010000004.1"/>
</dbReference>
<dbReference type="Pfam" id="PF14022">
    <property type="entry name" value="DUF4238"/>
    <property type="match status" value="1"/>
</dbReference>
<dbReference type="Proteomes" id="UP000563094">
    <property type="component" value="Unassembled WGS sequence"/>
</dbReference>
<reference evidence="1 2" key="1">
    <citation type="submission" date="2020-08" db="EMBL/GenBank/DDBJ databases">
        <title>Genomic Encyclopedia of Type Strains, Phase IV (KMG-IV): sequencing the most valuable type-strain genomes for metagenomic binning, comparative biology and taxonomic classification.</title>
        <authorList>
            <person name="Goeker M."/>
        </authorList>
    </citation>
    <scope>NUCLEOTIDE SEQUENCE [LARGE SCALE GENOMIC DNA]</scope>
    <source>
        <strain evidence="1 2">DSM 29854</strain>
    </source>
</reference>
<evidence type="ECO:0000313" key="1">
    <source>
        <dbReference type="EMBL" id="MBA9076746.1"/>
    </source>
</evidence>
<protein>
    <recommendedName>
        <fullName evidence="3">DUF4238 domain-containing protein</fullName>
    </recommendedName>
</protein>
<organism evidence="1 2">
    <name type="scientific">Rufibacter quisquiliarum</name>
    <dbReference type="NCBI Taxonomy" id="1549639"/>
    <lineage>
        <taxon>Bacteria</taxon>
        <taxon>Pseudomonadati</taxon>
        <taxon>Bacteroidota</taxon>
        <taxon>Cytophagia</taxon>
        <taxon>Cytophagales</taxon>
        <taxon>Hymenobacteraceae</taxon>
        <taxon>Rufibacter</taxon>
    </lineage>
</organism>
<dbReference type="AlphaFoldDB" id="A0A839GPC0"/>
<keyword evidence="2" id="KW-1185">Reference proteome</keyword>
<sequence>MAEKKNQHYIPKFYLKHFSIEGNNSQIGLFYIEKEYYKKAVPLKSQAKEDYFYGSDGVIEEDLSKLESLVAPVLRKIDLTGSLPPKESAEYHNLLAFTILMSSRTKDSAEQMKEITDKLARELMSHEEQFKDKINDLRVYPENPAALALSGAVESIPVAYDLKAKVLINKTGTKLITSDHPVVKYNQFLEQRNHKGGNIGIATKGLQIFFPISPNKMLCFFDENIYKIGDRTKNSIELNNSNDIEKLNLLQVLNCYNHLYFNHEVTDRHIKVLYNKAKSKRNADYTTLRKASSYIDSEGQEHILYHSFGNNIEIKLLLSFIKQTKKAKQLVLNDYVVQLRNEALRGS</sequence>
<name>A0A839GPC0_9BACT</name>
<dbReference type="EMBL" id="JACJIQ010000004">
    <property type="protein sequence ID" value="MBA9076746.1"/>
    <property type="molecule type" value="Genomic_DNA"/>
</dbReference>
<proteinExistence type="predicted"/>
<comment type="caution">
    <text evidence="1">The sequence shown here is derived from an EMBL/GenBank/DDBJ whole genome shotgun (WGS) entry which is preliminary data.</text>
</comment>
<dbReference type="InterPro" id="IPR025332">
    <property type="entry name" value="DUF4238"/>
</dbReference>
<accession>A0A839GPC0</accession>
<evidence type="ECO:0000313" key="2">
    <source>
        <dbReference type="Proteomes" id="UP000563094"/>
    </source>
</evidence>